<sequence length="147" mass="16613">MRSMFYALSIAAVVGLAFWAYDEGYETRQTEREVARLEREIGARHQELSMLRAEWAYLNRPDRLHELVEMNFESLGLIPLAPDHFALIEQVGYPRPAPEVPVVARDQQEALEESIGDIIVMTHRFGADAAPRLIAPPTLADDGEQLP</sequence>
<organism evidence="1 2">
    <name type="scientific">Jannaschia faecimaris</name>
    <dbReference type="NCBI Taxonomy" id="1244108"/>
    <lineage>
        <taxon>Bacteria</taxon>
        <taxon>Pseudomonadati</taxon>
        <taxon>Pseudomonadota</taxon>
        <taxon>Alphaproteobacteria</taxon>
        <taxon>Rhodobacterales</taxon>
        <taxon>Roseobacteraceae</taxon>
        <taxon>Jannaschia</taxon>
    </lineage>
</organism>
<evidence type="ECO:0000313" key="1">
    <source>
        <dbReference type="EMBL" id="SDZ51500.1"/>
    </source>
</evidence>
<dbReference type="STRING" id="1244108.SAMN05444004_11854"/>
<keyword evidence="2" id="KW-1185">Reference proteome</keyword>
<name>A0A1H3TMZ6_9RHOB</name>
<dbReference type="Proteomes" id="UP000198914">
    <property type="component" value="Unassembled WGS sequence"/>
</dbReference>
<reference evidence="2" key="1">
    <citation type="submission" date="2016-10" db="EMBL/GenBank/DDBJ databases">
        <authorList>
            <person name="Varghese N."/>
            <person name="Submissions S."/>
        </authorList>
    </citation>
    <scope>NUCLEOTIDE SEQUENCE [LARGE SCALE GENOMIC DNA]</scope>
    <source>
        <strain evidence="2">DSM 100420</strain>
    </source>
</reference>
<dbReference type="EMBL" id="FNPX01000018">
    <property type="protein sequence ID" value="SDZ51500.1"/>
    <property type="molecule type" value="Genomic_DNA"/>
</dbReference>
<dbReference type="AlphaFoldDB" id="A0A1H3TMZ6"/>
<gene>
    <name evidence="1" type="ORF">SAMN05444004_11854</name>
</gene>
<evidence type="ECO:0000313" key="2">
    <source>
        <dbReference type="Proteomes" id="UP000198914"/>
    </source>
</evidence>
<protein>
    <recommendedName>
        <fullName evidence="3">Cell division protein FtsL</fullName>
    </recommendedName>
</protein>
<proteinExistence type="predicted"/>
<evidence type="ECO:0008006" key="3">
    <source>
        <dbReference type="Google" id="ProtNLM"/>
    </source>
</evidence>
<accession>A0A1H3TMZ6</accession>